<evidence type="ECO:0000259" key="4">
    <source>
        <dbReference type="Pfam" id="PF00881"/>
    </source>
</evidence>
<dbReference type="PANTHER" id="PTHR43035">
    <property type="entry name" value="FATTY ACID REPRESSION MUTANT PROTEIN 2-RELATED"/>
    <property type="match status" value="1"/>
</dbReference>
<feature type="domain" description="Nitroreductase" evidence="4">
    <location>
        <begin position="14"/>
        <end position="181"/>
    </location>
</feature>
<dbReference type="SUPFAM" id="SSF55469">
    <property type="entry name" value="FMN-dependent nitroreductase-like"/>
    <property type="match status" value="1"/>
</dbReference>
<dbReference type="InterPro" id="IPR029479">
    <property type="entry name" value="Nitroreductase"/>
</dbReference>
<evidence type="ECO:0000256" key="2">
    <source>
        <dbReference type="ARBA" id="ARBA00022490"/>
    </source>
</evidence>
<evidence type="ECO:0000256" key="3">
    <source>
        <dbReference type="ARBA" id="ARBA00023002"/>
    </source>
</evidence>
<dbReference type="FunFam" id="3.40.109.10:FF:000001">
    <property type="entry name" value="Nitroreductase family"/>
    <property type="match status" value="1"/>
</dbReference>
<proteinExistence type="predicted"/>
<protein>
    <recommendedName>
        <fullName evidence="4">Nitroreductase domain-containing protein</fullName>
    </recommendedName>
</protein>
<dbReference type="Pfam" id="PF00881">
    <property type="entry name" value="Nitroreductase"/>
    <property type="match status" value="1"/>
</dbReference>
<dbReference type="AlphaFoldDB" id="A0A1H2Y9H3"/>
<name>A0A1H2Y9H3_9BACL</name>
<keyword evidence="3" id="KW-0560">Oxidoreductase</keyword>
<dbReference type="RefSeq" id="WP_074693858.1">
    <property type="nucleotide sequence ID" value="NZ_FNOJ01000030.1"/>
</dbReference>
<dbReference type="InterPro" id="IPR000415">
    <property type="entry name" value="Nitroreductase-like"/>
</dbReference>
<dbReference type="Gene3D" id="3.40.109.10">
    <property type="entry name" value="NADH Oxidase"/>
    <property type="match status" value="1"/>
</dbReference>
<comment type="subcellular location">
    <subcellularLocation>
        <location evidence="1">Cytoplasm</location>
    </subcellularLocation>
</comment>
<dbReference type="EMBL" id="FNOJ01000030">
    <property type="protein sequence ID" value="SDX01468.1"/>
    <property type="molecule type" value="Genomic_DNA"/>
</dbReference>
<dbReference type="PANTHER" id="PTHR43035:SF1">
    <property type="entry name" value="FATTY ACID REPRESSION MUTANT PROTEIN 2-RELATED"/>
    <property type="match status" value="1"/>
</dbReference>
<accession>A0A1H2Y9H3</accession>
<evidence type="ECO:0000256" key="1">
    <source>
        <dbReference type="ARBA" id="ARBA00004496"/>
    </source>
</evidence>
<dbReference type="GO" id="GO:0034599">
    <property type="term" value="P:cellular response to oxidative stress"/>
    <property type="evidence" value="ECO:0007669"/>
    <property type="project" value="InterPro"/>
</dbReference>
<organism evidence="5 6">
    <name type="scientific">Alicyclobacillus hesperidum</name>
    <dbReference type="NCBI Taxonomy" id="89784"/>
    <lineage>
        <taxon>Bacteria</taxon>
        <taxon>Bacillati</taxon>
        <taxon>Bacillota</taxon>
        <taxon>Bacilli</taxon>
        <taxon>Bacillales</taxon>
        <taxon>Alicyclobacillaceae</taxon>
        <taxon>Alicyclobacillus</taxon>
    </lineage>
</organism>
<sequence length="203" mass="23546">MTTLTANKDFLTVLRERRSIYGISNASPIPDAKLEQIVADIVRHMPSAYNSQSTRLVLLLSKHHKKFWEIVEEVMQAVMPAESFRSAQERLQGFRNGYGTVLFFEDQAVVEGFQQKFPRNQELFPVWSEQTNGMHQYAVWVALEAEGLGASLQHYNMVEERIKAEWGLPETWRMIAQMPFGSPTQDPRTKEVQPVEERMRVFR</sequence>
<dbReference type="GO" id="GO:0016491">
    <property type="term" value="F:oxidoreductase activity"/>
    <property type="evidence" value="ECO:0007669"/>
    <property type="project" value="UniProtKB-KW"/>
</dbReference>
<evidence type="ECO:0000313" key="5">
    <source>
        <dbReference type="EMBL" id="SDX01468.1"/>
    </source>
</evidence>
<reference evidence="6" key="1">
    <citation type="submission" date="2016-10" db="EMBL/GenBank/DDBJ databases">
        <authorList>
            <person name="Varghese N."/>
        </authorList>
    </citation>
    <scope>NUCLEOTIDE SEQUENCE [LARGE SCALE GENOMIC DNA]</scope>
    <source>
        <strain evidence="6">DSM 12489</strain>
    </source>
</reference>
<dbReference type="GO" id="GO:0005737">
    <property type="term" value="C:cytoplasm"/>
    <property type="evidence" value="ECO:0007669"/>
    <property type="project" value="UniProtKB-SubCell"/>
</dbReference>
<dbReference type="CDD" id="cd02140">
    <property type="entry name" value="Frm2-like"/>
    <property type="match status" value="1"/>
</dbReference>
<evidence type="ECO:0000313" key="6">
    <source>
        <dbReference type="Proteomes" id="UP000182589"/>
    </source>
</evidence>
<gene>
    <name evidence="5" type="ORF">SAMN04489725_1304</name>
</gene>
<dbReference type="Proteomes" id="UP000182589">
    <property type="component" value="Unassembled WGS sequence"/>
</dbReference>
<dbReference type="InterPro" id="IPR033877">
    <property type="entry name" value="Frm2/Hbn1"/>
</dbReference>
<keyword evidence="6" id="KW-1185">Reference proteome</keyword>
<keyword evidence="2" id="KW-0963">Cytoplasm</keyword>